<dbReference type="EMBL" id="JABBJF010000010">
    <property type="protein sequence ID" value="MBC1186582.1"/>
    <property type="molecule type" value="Genomic_DNA"/>
</dbReference>
<comment type="caution">
    <text evidence="4">The sequence shown here is derived from an EMBL/GenBank/DDBJ whole genome shotgun (WGS) entry which is preliminary data.</text>
</comment>
<dbReference type="PROSITE" id="PS51186">
    <property type="entry name" value="GNAT"/>
    <property type="match status" value="1"/>
</dbReference>
<dbReference type="CDD" id="cd04301">
    <property type="entry name" value="NAT_SF"/>
    <property type="match status" value="1"/>
</dbReference>
<accession>A0ABR6RTW7</accession>
<dbReference type="InterPro" id="IPR000182">
    <property type="entry name" value="GNAT_dom"/>
</dbReference>
<name>A0ABR6RTW7_9ENTR</name>
<keyword evidence="5" id="KW-1185">Reference proteome</keyword>
<dbReference type="Proteomes" id="UP000607331">
    <property type="component" value="Unassembled WGS sequence"/>
</dbReference>
<reference evidence="4 5" key="1">
    <citation type="submission" date="2020-04" db="EMBL/GenBank/DDBJ databases">
        <title>The draft genome of Kluyvera sichuanensis strain SCKS090646.</title>
        <authorList>
            <person name="Wei L."/>
            <person name="Liu L."/>
            <person name="Feng Y."/>
            <person name="Zong Z."/>
        </authorList>
    </citation>
    <scope>NUCLEOTIDE SEQUENCE [LARGE SCALE GENOMIC DNA]</scope>
    <source>
        <strain evidence="4 5">090646</strain>
    </source>
</reference>
<dbReference type="Pfam" id="PF00583">
    <property type="entry name" value="Acetyltransf_1"/>
    <property type="match status" value="1"/>
</dbReference>
<feature type="domain" description="N-acetyltransferase" evidence="3">
    <location>
        <begin position="3"/>
        <end position="152"/>
    </location>
</feature>
<gene>
    <name evidence="4" type="ORF">HII27_12750</name>
</gene>
<sequence length="171" mass="19010">MITLVRPTTAADIAALPDIERAAGQCFRQIPELSWLAQGPVISARCHQHYLQQEMSWVVEHGGQPRGFLLAEAQDSTLFIVELSVHQASQGIGLGRRLLSDVAVEAKARSFTSLTLTTFRDVPWNAPWYARMGFEMLPETSLNAALRQKLAQEVAHGMAYESRCAMRLMLS</sequence>
<keyword evidence="1" id="KW-0808">Transferase</keyword>
<proteinExistence type="predicted"/>
<evidence type="ECO:0000259" key="3">
    <source>
        <dbReference type="PROSITE" id="PS51186"/>
    </source>
</evidence>
<dbReference type="RefSeq" id="WP_185668219.1">
    <property type="nucleotide sequence ID" value="NZ_JABBJF010000010.1"/>
</dbReference>
<protein>
    <submittedName>
        <fullName evidence="4">GNAT family N-acetyltransferase</fullName>
    </submittedName>
</protein>
<dbReference type="PANTHER" id="PTHR43800">
    <property type="entry name" value="PEPTIDYL-LYSINE N-ACETYLTRANSFERASE YJAB"/>
    <property type="match status" value="1"/>
</dbReference>
<keyword evidence="2" id="KW-0012">Acyltransferase</keyword>
<evidence type="ECO:0000313" key="4">
    <source>
        <dbReference type="EMBL" id="MBC1186582.1"/>
    </source>
</evidence>
<evidence type="ECO:0000256" key="2">
    <source>
        <dbReference type="ARBA" id="ARBA00023315"/>
    </source>
</evidence>
<evidence type="ECO:0000256" key="1">
    <source>
        <dbReference type="ARBA" id="ARBA00022679"/>
    </source>
</evidence>
<evidence type="ECO:0000313" key="5">
    <source>
        <dbReference type="Proteomes" id="UP000607331"/>
    </source>
</evidence>
<dbReference type="SUPFAM" id="SSF55729">
    <property type="entry name" value="Acyl-CoA N-acyltransferases (Nat)"/>
    <property type="match status" value="1"/>
</dbReference>
<dbReference type="PANTHER" id="PTHR43800:SF1">
    <property type="entry name" value="PEPTIDYL-LYSINE N-ACETYLTRANSFERASE YJAB"/>
    <property type="match status" value="1"/>
</dbReference>
<organism evidence="4 5">
    <name type="scientific">Kluyvera sichuanensis</name>
    <dbReference type="NCBI Taxonomy" id="2725494"/>
    <lineage>
        <taxon>Bacteria</taxon>
        <taxon>Pseudomonadati</taxon>
        <taxon>Pseudomonadota</taxon>
        <taxon>Gammaproteobacteria</taxon>
        <taxon>Enterobacterales</taxon>
        <taxon>Enterobacteriaceae</taxon>
        <taxon>Kluyvera</taxon>
    </lineage>
</organism>
<dbReference type="InterPro" id="IPR016181">
    <property type="entry name" value="Acyl_CoA_acyltransferase"/>
</dbReference>
<dbReference type="Gene3D" id="3.40.630.30">
    <property type="match status" value="1"/>
</dbReference>